<protein>
    <submittedName>
        <fullName evidence="2">Uncharacterized protein</fullName>
    </submittedName>
</protein>
<dbReference type="RefSeq" id="XP_012180450.1">
    <property type="nucleotide sequence ID" value="XM_012325060.1"/>
</dbReference>
<dbReference type="EMBL" id="HE797021">
    <property type="protein sequence ID" value="CCM01167.1"/>
    <property type="molecule type" value="Genomic_DNA"/>
</dbReference>
<dbReference type="Proteomes" id="UP000006352">
    <property type="component" value="Unassembled WGS sequence"/>
</dbReference>
<dbReference type="InParanoid" id="J4HVV4"/>
<reference evidence="2 3" key="1">
    <citation type="journal article" date="2012" name="Appl. Environ. Microbiol.">
        <title>Short-read sequencing for genomic analysis of the brown rot fungus Fibroporia radiculosa.</title>
        <authorList>
            <person name="Tang J.D."/>
            <person name="Perkins A.D."/>
            <person name="Sonstegard T.S."/>
            <person name="Schroeder S.G."/>
            <person name="Burgess S.C."/>
            <person name="Diehl S.V."/>
        </authorList>
    </citation>
    <scope>NUCLEOTIDE SEQUENCE [LARGE SCALE GENOMIC DNA]</scope>
    <source>
        <strain evidence="2 3">TFFH 294</strain>
    </source>
</reference>
<feature type="compositionally biased region" description="Low complexity" evidence="1">
    <location>
        <begin position="110"/>
        <end position="121"/>
    </location>
</feature>
<dbReference type="GeneID" id="24096078"/>
<name>J4HVV4_9APHY</name>
<accession>J4HVV4</accession>
<evidence type="ECO:0000313" key="3">
    <source>
        <dbReference type="Proteomes" id="UP000006352"/>
    </source>
</evidence>
<keyword evidence="3" id="KW-1185">Reference proteome</keyword>
<evidence type="ECO:0000313" key="2">
    <source>
        <dbReference type="EMBL" id="CCM01167.1"/>
    </source>
</evidence>
<dbReference type="AlphaFoldDB" id="J4HVV4"/>
<gene>
    <name evidence="2" type="ORF">FIBRA_03215</name>
</gene>
<organism evidence="2 3">
    <name type="scientific">Fibroporia radiculosa</name>
    <dbReference type="NCBI Taxonomy" id="599839"/>
    <lineage>
        <taxon>Eukaryota</taxon>
        <taxon>Fungi</taxon>
        <taxon>Dikarya</taxon>
        <taxon>Basidiomycota</taxon>
        <taxon>Agaricomycotina</taxon>
        <taxon>Agaricomycetes</taxon>
        <taxon>Polyporales</taxon>
        <taxon>Fibroporiaceae</taxon>
        <taxon>Fibroporia</taxon>
    </lineage>
</organism>
<dbReference type="HOGENOM" id="CLU_1594568_0_0_1"/>
<proteinExistence type="predicted"/>
<sequence length="167" mass="18789">MASVDISYLPNGYDDWHKALLQALCHRMNDEGSQTRTARRLSSSWISSLSVNRCFLISLSLHFLSGYVYPRLRFQTTEIAQEPEDEMASIVSPLPRSSVSFPSSLRPLSCSKTRLSSSPSSNNDDDRAMTNARWPLSSTRISLDEHLRFALPPPLCLSHPLFFTLAL</sequence>
<feature type="region of interest" description="Disordered" evidence="1">
    <location>
        <begin position="110"/>
        <end position="129"/>
    </location>
</feature>
<evidence type="ECO:0000256" key="1">
    <source>
        <dbReference type="SAM" id="MobiDB-lite"/>
    </source>
</evidence>